<sequence>MQAGDTPEFGPHSDPDEYKRWQLEQAVRGYVPPRFQAEIPIPEEVRAWAKAGRRAGGLYLTGPVGTGKTHLGFTALAEWCRNTETVPRAARYDTWDTIRFGPTVHTVRATALLDQLRPGVNDARLVVEDCQNARLLFIDDIGAEKPSEWTQEKLYEVIDERYSRCLPLIVTSNLPPRSLAEHVGERSASRLAEMCTLVPLTGPDRRRPS</sequence>
<dbReference type="InterPro" id="IPR027417">
    <property type="entry name" value="P-loop_NTPase"/>
</dbReference>
<dbReference type="CDD" id="cd00009">
    <property type="entry name" value="AAA"/>
    <property type="match status" value="1"/>
</dbReference>
<evidence type="ECO:0000259" key="1">
    <source>
        <dbReference type="Pfam" id="PF01695"/>
    </source>
</evidence>
<dbReference type="PANTHER" id="PTHR30050">
    <property type="entry name" value="CHROMOSOMAL REPLICATION INITIATOR PROTEIN DNAA"/>
    <property type="match status" value="1"/>
</dbReference>
<dbReference type="RefSeq" id="WP_185110691.1">
    <property type="nucleotide sequence ID" value="NZ_BAAAXY010000153.1"/>
</dbReference>
<feature type="domain" description="IstB-like ATP-binding" evidence="1">
    <location>
        <begin position="55"/>
        <end position="176"/>
    </location>
</feature>
<evidence type="ECO:0000313" key="2">
    <source>
        <dbReference type="EMBL" id="MBB6556216.1"/>
    </source>
</evidence>
<dbReference type="EMBL" id="JACHMI010000001">
    <property type="protein sequence ID" value="MBB6556216.1"/>
    <property type="molecule type" value="Genomic_DNA"/>
</dbReference>
<reference evidence="2 3" key="1">
    <citation type="submission" date="2020-08" db="EMBL/GenBank/DDBJ databases">
        <title>Sequencing the genomes of 1000 actinobacteria strains.</title>
        <authorList>
            <person name="Klenk H.-P."/>
        </authorList>
    </citation>
    <scope>NUCLEOTIDE SEQUENCE [LARGE SCALE GENOMIC DNA]</scope>
    <source>
        <strain evidence="2 3">DSM 43768</strain>
    </source>
</reference>
<accession>A0A7X0U5S2</accession>
<evidence type="ECO:0000313" key="3">
    <source>
        <dbReference type="Proteomes" id="UP000565579"/>
    </source>
</evidence>
<protein>
    <submittedName>
        <fullName evidence="2">DNA replication protein DnaC</fullName>
    </submittedName>
</protein>
<gene>
    <name evidence="2" type="ORF">HD593_011011</name>
</gene>
<proteinExistence type="predicted"/>
<keyword evidence="3" id="KW-1185">Reference proteome</keyword>
<dbReference type="AlphaFoldDB" id="A0A7X0U5S2"/>
<dbReference type="Proteomes" id="UP000565579">
    <property type="component" value="Unassembled WGS sequence"/>
</dbReference>
<name>A0A7X0U5S2_9ACTN</name>
<comment type="caution">
    <text evidence="2">The sequence shown here is derived from an EMBL/GenBank/DDBJ whole genome shotgun (WGS) entry which is preliminary data.</text>
</comment>
<organism evidence="2 3">
    <name type="scientific">Nonomuraea rubra</name>
    <dbReference type="NCBI Taxonomy" id="46180"/>
    <lineage>
        <taxon>Bacteria</taxon>
        <taxon>Bacillati</taxon>
        <taxon>Actinomycetota</taxon>
        <taxon>Actinomycetes</taxon>
        <taxon>Streptosporangiales</taxon>
        <taxon>Streptosporangiaceae</taxon>
        <taxon>Nonomuraea</taxon>
    </lineage>
</organism>
<dbReference type="SUPFAM" id="SSF52540">
    <property type="entry name" value="P-loop containing nucleoside triphosphate hydrolases"/>
    <property type="match status" value="1"/>
</dbReference>
<dbReference type="InterPro" id="IPR002611">
    <property type="entry name" value="IstB_ATP-bd"/>
</dbReference>
<dbReference type="GO" id="GO:0005524">
    <property type="term" value="F:ATP binding"/>
    <property type="evidence" value="ECO:0007669"/>
    <property type="project" value="InterPro"/>
</dbReference>
<dbReference type="Gene3D" id="3.40.50.300">
    <property type="entry name" value="P-loop containing nucleotide triphosphate hydrolases"/>
    <property type="match status" value="1"/>
</dbReference>
<dbReference type="Pfam" id="PF01695">
    <property type="entry name" value="IstB_IS21"/>
    <property type="match status" value="1"/>
</dbReference>
<dbReference type="PANTHER" id="PTHR30050:SF4">
    <property type="entry name" value="ATP-BINDING PROTEIN RV3427C IN INSERTION SEQUENCE-RELATED"/>
    <property type="match status" value="1"/>
</dbReference>
<dbReference type="GO" id="GO:0006260">
    <property type="term" value="P:DNA replication"/>
    <property type="evidence" value="ECO:0007669"/>
    <property type="project" value="TreeGrafter"/>
</dbReference>